<keyword evidence="4" id="KW-1185">Reference proteome</keyword>
<organism evidence="3 4">
    <name type="scientific">Microbispora siamensis</name>
    <dbReference type="NCBI Taxonomy" id="564413"/>
    <lineage>
        <taxon>Bacteria</taxon>
        <taxon>Bacillati</taxon>
        <taxon>Actinomycetota</taxon>
        <taxon>Actinomycetes</taxon>
        <taxon>Streptosporangiales</taxon>
        <taxon>Streptosporangiaceae</taxon>
        <taxon>Microbispora</taxon>
    </lineage>
</organism>
<name>A0ABQ4GJ17_9ACTN</name>
<accession>A0ABQ4GJ17</accession>
<evidence type="ECO:0000256" key="1">
    <source>
        <dbReference type="SAM" id="MobiDB-lite"/>
    </source>
</evidence>
<dbReference type="Proteomes" id="UP000660454">
    <property type="component" value="Unassembled WGS sequence"/>
</dbReference>
<evidence type="ECO:0000313" key="4">
    <source>
        <dbReference type="Proteomes" id="UP000660454"/>
    </source>
</evidence>
<evidence type="ECO:0000256" key="2">
    <source>
        <dbReference type="SAM" id="Phobius"/>
    </source>
</evidence>
<feature type="region of interest" description="Disordered" evidence="1">
    <location>
        <begin position="1"/>
        <end position="40"/>
    </location>
</feature>
<comment type="caution">
    <text evidence="3">The sequence shown here is derived from an EMBL/GenBank/DDBJ whole genome shotgun (WGS) entry which is preliminary data.</text>
</comment>
<keyword evidence="2" id="KW-1133">Transmembrane helix</keyword>
<reference evidence="3 4" key="1">
    <citation type="submission" date="2021-01" db="EMBL/GenBank/DDBJ databases">
        <title>Whole genome shotgun sequence of Microbispora siamensis NBRC 104113.</title>
        <authorList>
            <person name="Komaki H."/>
            <person name="Tamura T."/>
        </authorList>
    </citation>
    <scope>NUCLEOTIDE SEQUENCE [LARGE SCALE GENOMIC DNA]</scope>
    <source>
        <strain evidence="3 4">NBRC 104113</strain>
    </source>
</reference>
<feature type="compositionally biased region" description="Basic residues" evidence="1">
    <location>
        <begin position="1"/>
        <end position="10"/>
    </location>
</feature>
<dbReference type="EMBL" id="BOOF01000009">
    <property type="protein sequence ID" value="GIH61429.1"/>
    <property type="molecule type" value="Genomic_DNA"/>
</dbReference>
<proteinExistence type="predicted"/>
<keyword evidence="2" id="KW-0472">Membrane</keyword>
<sequence length="97" mass="10550">MPGKRPRHPRPPGGDRKPAGTYREAPRRGGRRLSRERCRPPRTTAVARFAGPAVGAVLFQAGMLWWACAATGILWAVFAFALMPAVARREQAMASPA</sequence>
<evidence type="ECO:0000313" key="3">
    <source>
        <dbReference type="EMBL" id="GIH61429.1"/>
    </source>
</evidence>
<gene>
    <name evidence="3" type="ORF">Msi02_22460</name>
</gene>
<keyword evidence="2" id="KW-0812">Transmembrane</keyword>
<protein>
    <submittedName>
        <fullName evidence="3">Uncharacterized protein</fullName>
    </submittedName>
</protein>
<feature type="transmembrane region" description="Helical" evidence="2">
    <location>
        <begin position="63"/>
        <end position="83"/>
    </location>
</feature>